<dbReference type="CDD" id="cd00060">
    <property type="entry name" value="FHA"/>
    <property type="match status" value="1"/>
</dbReference>
<dbReference type="Proteomes" id="UP000306050">
    <property type="component" value="Chromosome SGRAM_1"/>
</dbReference>
<dbReference type="KEGG" id="sgra:EX895_000731"/>
<dbReference type="SUPFAM" id="SSF49879">
    <property type="entry name" value="SMAD/FHA domain"/>
    <property type="match status" value="1"/>
</dbReference>
<feature type="region of interest" description="Disordered" evidence="1">
    <location>
        <begin position="465"/>
        <end position="488"/>
    </location>
</feature>
<dbReference type="AlphaFoldDB" id="A0A4U7L0S1"/>
<dbReference type="InterPro" id="IPR000253">
    <property type="entry name" value="FHA_dom"/>
</dbReference>
<feature type="domain" description="FHA" evidence="2">
    <location>
        <begin position="38"/>
        <end position="105"/>
    </location>
</feature>
<feature type="compositionally biased region" description="Acidic residues" evidence="1">
    <location>
        <begin position="280"/>
        <end position="298"/>
    </location>
</feature>
<evidence type="ECO:0000259" key="2">
    <source>
        <dbReference type="PROSITE" id="PS50006"/>
    </source>
</evidence>
<reference evidence="3 4" key="1">
    <citation type="submission" date="2019-05" db="EMBL/GenBank/DDBJ databases">
        <title>Sporisorium graminicola CBS 10092 draft sequencing and annotation.</title>
        <authorList>
            <person name="Solano-Gonzalez S."/>
            <person name="Caddick M.X."/>
            <person name="Darby A."/>
        </authorList>
    </citation>
    <scope>NUCLEOTIDE SEQUENCE [LARGE SCALE GENOMIC DNA]</scope>
    <source>
        <strain evidence="3 4">CBS 10092</strain>
    </source>
</reference>
<comment type="caution">
    <text evidence="3">The sequence shown here is derived from an EMBL/GenBank/DDBJ whole genome shotgun (WGS) entry which is preliminary data.</text>
</comment>
<dbReference type="SMART" id="SM00240">
    <property type="entry name" value="FHA"/>
    <property type="match status" value="1"/>
</dbReference>
<dbReference type="EMBL" id="SRRM01000002">
    <property type="protein sequence ID" value="TKY90733.1"/>
    <property type="molecule type" value="Genomic_DNA"/>
</dbReference>
<gene>
    <name evidence="3" type="ORF">EX895_000731</name>
</gene>
<dbReference type="Gene3D" id="2.60.200.20">
    <property type="match status" value="1"/>
</dbReference>
<dbReference type="GeneID" id="40723626"/>
<dbReference type="Pfam" id="PF00498">
    <property type="entry name" value="FHA"/>
    <property type="match status" value="1"/>
</dbReference>
<accession>A0A4U7L0S1</accession>
<dbReference type="OrthoDB" id="687730at2759"/>
<evidence type="ECO:0000313" key="4">
    <source>
        <dbReference type="Proteomes" id="UP000306050"/>
    </source>
</evidence>
<name>A0A4U7L0S1_9BASI</name>
<keyword evidence="4" id="KW-1185">Reference proteome</keyword>
<protein>
    <recommendedName>
        <fullName evidence="2">FHA domain-containing protein</fullName>
    </recommendedName>
</protein>
<proteinExistence type="predicted"/>
<evidence type="ECO:0000256" key="1">
    <source>
        <dbReference type="SAM" id="MobiDB-lite"/>
    </source>
</evidence>
<feature type="region of interest" description="Disordered" evidence="1">
    <location>
        <begin position="242"/>
        <end position="301"/>
    </location>
</feature>
<sequence>MSTLASDRGFELVWVNASPTGPIERTRHDPRDYSATRIPLGKSKTISRSPAETTAAPVNDLGDSIYFPGAKVVSREHAVFEWQDGFLIVKDLGSTHGTFVARRQAKFSESDVITETAPLAGKKRVEGILTVQDGDLIEFGRECRRSDNVYHPVRCYLRVARQPDPTPSIAPFARSGAISVPDDVLDSDSDIVSITGDAFNRIQVPAFTGGLSFHKGIDATVAPVTPTPMAETLREVVDLTSDDEAIGASDGDGTFDSEVSEDEHAYDSDAAASEGHDGLGEEFFDDDTDSGSDIDDPFDFSTVPWRHEIHEVACEQEELRREALDARSQGEAYMAGYKTAQTPDSPATSVEADSPLLGAAKERSLSPLASLSTQVESSEVEASAPHDAAFALEEPDNADHPGQVAPVFSSPQKRKLDTEEITDATVERAQTLTATVSAAVAPPTCGESPGTSTVVPAITSLATSPSKKMRFSDDKAQDDAAPADRAPSRARKIRTIAAKTIQVTSLLSAGFLAGSLFTFKSLMNAAAAANAAGHGK</sequence>
<dbReference type="InterPro" id="IPR008984">
    <property type="entry name" value="SMAD_FHA_dom_sf"/>
</dbReference>
<organism evidence="3 4">
    <name type="scientific">Sporisorium graminicola</name>
    <dbReference type="NCBI Taxonomy" id="280036"/>
    <lineage>
        <taxon>Eukaryota</taxon>
        <taxon>Fungi</taxon>
        <taxon>Dikarya</taxon>
        <taxon>Basidiomycota</taxon>
        <taxon>Ustilaginomycotina</taxon>
        <taxon>Ustilaginomycetes</taxon>
        <taxon>Ustilaginales</taxon>
        <taxon>Ustilaginaceae</taxon>
        <taxon>Sporisorium</taxon>
    </lineage>
</organism>
<evidence type="ECO:0000313" key="3">
    <source>
        <dbReference type="EMBL" id="TKY90733.1"/>
    </source>
</evidence>
<dbReference type="PROSITE" id="PS50006">
    <property type="entry name" value="FHA_DOMAIN"/>
    <property type="match status" value="1"/>
</dbReference>
<dbReference type="RefSeq" id="XP_029742718.1">
    <property type="nucleotide sequence ID" value="XM_029881332.1"/>
</dbReference>